<keyword evidence="1" id="KW-1185">Reference proteome</keyword>
<dbReference type="AlphaFoldDB" id="A0A5K4F530"/>
<evidence type="ECO:0000313" key="1">
    <source>
        <dbReference type="Proteomes" id="UP000008854"/>
    </source>
</evidence>
<reference evidence="1" key="1">
    <citation type="journal article" date="2012" name="PLoS Negl. Trop. Dis.">
        <title>A systematically improved high quality genome and transcriptome of the human blood fluke Schistosoma mansoni.</title>
        <authorList>
            <person name="Protasio A.V."/>
            <person name="Tsai I.J."/>
            <person name="Babbage A."/>
            <person name="Nichol S."/>
            <person name="Hunt M."/>
            <person name="Aslett M.A."/>
            <person name="De Silva N."/>
            <person name="Velarde G.S."/>
            <person name="Anderson T.J."/>
            <person name="Clark R.C."/>
            <person name="Davidson C."/>
            <person name="Dillon G.P."/>
            <person name="Holroyd N.E."/>
            <person name="LoVerde P.T."/>
            <person name="Lloyd C."/>
            <person name="McQuillan J."/>
            <person name="Oliveira G."/>
            <person name="Otto T.D."/>
            <person name="Parker-Manuel S.J."/>
            <person name="Quail M.A."/>
            <person name="Wilson R.A."/>
            <person name="Zerlotini A."/>
            <person name="Dunne D.W."/>
            <person name="Berriman M."/>
        </authorList>
    </citation>
    <scope>NUCLEOTIDE SEQUENCE [LARGE SCALE GENOMIC DNA]</scope>
    <source>
        <strain evidence="1">Puerto Rican</strain>
    </source>
</reference>
<dbReference type="Proteomes" id="UP000008854">
    <property type="component" value="Unassembled WGS sequence"/>
</dbReference>
<proteinExistence type="predicted"/>
<accession>A0A5K4F530</accession>
<organism evidence="1 2">
    <name type="scientific">Schistosoma mansoni</name>
    <name type="common">Blood fluke</name>
    <dbReference type="NCBI Taxonomy" id="6183"/>
    <lineage>
        <taxon>Eukaryota</taxon>
        <taxon>Metazoa</taxon>
        <taxon>Spiralia</taxon>
        <taxon>Lophotrochozoa</taxon>
        <taxon>Platyhelminthes</taxon>
        <taxon>Trematoda</taxon>
        <taxon>Digenea</taxon>
        <taxon>Strigeidida</taxon>
        <taxon>Schistosomatoidea</taxon>
        <taxon>Schistosomatidae</taxon>
        <taxon>Schistosoma</taxon>
    </lineage>
</organism>
<reference evidence="2" key="2">
    <citation type="submission" date="2019-11" db="UniProtKB">
        <authorList>
            <consortium name="WormBaseParasite"/>
        </authorList>
    </citation>
    <scope>IDENTIFICATION</scope>
    <source>
        <strain evidence="2">Puerto Rican</strain>
    </source>
</reference>
<sequence length="71" mass="8055">MTELILAIDQTVGLFLLMKPTRRCLRCTADFCVSVCLVKLAILAKTLMSDVKPQRPLHIHSTFKEINNLIK</sequence>
<protein>
    <submittedName>
        <fullName evidence="2">Secreted protein</fullName>
    </submittedName>
</protein>
<dbReference type="WBParaSite" id="Smp_301740.1">
    <property type="protein sequence ID" value="Smp_301740.1"/>
    <property type="gene ID" value="Smp_301740"/>
</dbReference>
<name>A0A5K4F530_SCHMA</name>
<dbReference type="InParanoid" id="A0A5K4F530"/>
<evidence type="ECO:0000313" key="2">
    <source>
        <dbReference type="WBParaSite" id="Smp_301740.1"/>
    </source>
</evidence>